<dbReference type="EMBL" id="KV419400">
    <property type="protein sequence ID" value="KZS96095.1"/>
    <property type="molecule type" value="Genomic_DNA"/>
</dbReference>
<feature type="compositionally biased region" description="Low complexity" evidence="9">
    <location>
        <begin position="407"/>
        <end position="424"/>
    </location>
</feature>
<dbReference type="Proteomes" id="UP000076722">
    <property type="component" value="Unassembled WGS sequence"/>
</dbReference>
<dbReference type="GO" id="GO:0015031">
    <property type="term" value="P:protein transport"/>
    <property type="evidence" value="ECO:0007669"/>
    <property type="project" value="UniProtKB-KW"/>
</dbReference>
<feature type="domain" description="Vta1 C-terminal" evidence="11">
    <location>
        <begin position="502"/>
        <end position="536"/>
    </location>
</feature>
<dbReference type="Pfam" id="PF18097">
    <property type="entry name" value="Vta1_C"/>
    <property type="match status" value="1"/>
</dbReference>
<dbReference type="PANTHER" id="PTHR46009:SF1">
    <property type="entry name" value="VACUOLAR PROTEIN SORTING-ASSOCIATED PROTEIN VTA1 HOMOLOG"/>
    <property type="match status" value="1"/>
</dbReference>
<feature type="compositionally biased region" description="Polar residues" evidence="9">
    <location>
        <begin position="168"/>
        <end position="182"/>
    </location>
</feature>
<evidence type="ECO:0000313" key="12">
    <source>
        <dbReference type="EMBL" id="KZS96095.1"/>
    </source>
</evidence>
<keyword evidence="6" id="KW-0967">Endosome</keyword>
<name>A0A164XLF1_9AGAM</name>
<dbReference type="InterPro" id="IPR023175">
    <property type="entry name" value="Vta1/CALS_N_sf"/>
</dbReference>
<keyword evidence="7" id="KW-0653">Protein transport</keyword>
<keyword evidence="4" id="KW-0813">Transport</keyword>
<evidence type="ECO:0000256" key="6">
    <source>
        <dbReference type="ARBA" id="ARBA00022753"/>
    </source>
</evidence>
<evidence type="ECO:0000256" key="8">
    <source>
        <dbReference type="ARBA" id="ARBA00023136"/>
    </source>
</evidence>
<dbReference type="PANTHER" id="PTHR46009">
    <property type="entry name" value="VACUOLAR PROTEIN SORTING-ASSOCIATED PROTEIN VTA1 HOMOLOG"/>
    <property type="match status" value="1"/>
</dbReference>
<organism evidence="12 13">
    <name type="scientific">Sistotremastrum niveocremeum HHB9708</name>
    <dbReference type="NCBI Taxonomy" id="1314777"/>
    <lineage>
        <taxon>Eukaryota</taxon>
        <taxon>Fungi</taxon>
        <taxon>Dikarya</taxon>
        <taxon>Basidiomycota</taxon>
        <taxon>Agaricomycotina</taxon>
        <taxon>Agaricomycetes</taxon>
        <taxon>Sistotremastrales</taxon>
        <taxon>Sistotremastraceae</taxon>
        <taxon>Sertulicium</taxon>
        <taxon>Sertulicium niveocremeum</taxon>
    </lineage>
</organism>
<gene>
    <name evidence="12" type="ORF">SISNIDRAFT_548203</name>
</gene>
<evidence type="ECO:0000259" key="11">
    <source>
        <dbReference type="Pfam" id="PF18097"/>
    </source>
</evidence>
<evidence type="ECO:0000256" key="9">
    <source>
        <dbReference type="SAM" id="MobiDB-lite"/>
    </source>
</evidence>
<accession>A0A164XLF1</accession>
<dbReference type="OrthoDB" id="391137at2759"/>
<protein>
    <submittedName>
        <fullName evidence="12">DUF605-domain-containing protein</fullName>
    </submittedName>
</protein>
<dbReference type="GO" id="GO:0032511">
    <property type="term" value="P:late endosome to vacuole transport via multivesicular body sorting pathway"/>
    <property type="evidence" value="ECO:0007669"/>
    <property type="project" value="InterPro"/>
</dbReference>
<evidence type="ECO:0000313" key="13">
    <source>
        <dbReference type="Proteomes" id="UP000076722"/>
    </source>
</evidence>
<keyword evidence="5" id="KW-0963">Cytoplasm</keyword>
<evidence type="ECO:0000256" key="5">
    <source>
        <dbReference type="ARBA" id="ARBA00022490"/>
    </source>
</evidence>
<comment type="subcellular location">
    <subcellularLocation>
        <location evidence="2">Cytoplasm</location>
    </subcellularLocation>
    <subcellularLocation>
        <location evidence="1">Endosome membrane</location>
        <topology evidence="1">Peripheral membrane protein</topology>
    </subcellularLocation>
</comment>
<dbReference type="Pfam" id="PF04652">
    <property type="entry name" value="Vta1"/>
    <property type="match status" value="1"/>
</dbReference>
<dbReference type="Gene3D" id="1.20.5.420">
    <property type="entry name" value="Immunoglobulin FC, subunit C"/>
    <property type="match status" value="1"/>
</dbReference>
<feature type="compositionally biased region" description="Pro residues" evidence="9">
    <location>
        <begin position="459"/>
        <end position="468"/>
    </location>
</feature>
<feature type="domain" description="Vta1/callose synthase N-terminal" evidence="10">
    <location>
        <begin position="14"/>
        <end position="157"/>
    </location>
</feature>
<dbReference type="InterPro" id="IPR044538">
    <property type="entry name" value="Vta1-like"/>
</dbReference>
<evidence type="ECO:0000256" key="7">
    <source>
        <dbReference type="ARBA" id="ARBA00022927"/>
    </source>
</evidence>
<evidence type="ECO:0000259" key="10">
    <source>
        <dbReference type="Pfam" id="PF04652"/>
    </source>
</evidence>
<dbReference type="GO" id="GO:0005771">
    <property type="term" value="C:multivesicular body"/>
    <property type="evidence" value="ECO:0007669"/>
    <property type="project" value="TreeGrafter"/>
</dbReference>
<feature type="compositionally biased region" description="Polar residues" evidence="9">
    <location>
        <begin position="296"/>
        <end position="315"/>
    </location>
</feature>
<dbReference type="InterPro" id="IPR041212">
    <property type="entry name" value="Vta1_C"/>
</dbReference>
<keyword evidence="13" id="KW-1185">Reference proteome</keyword>
<proteinExistence type="inferred from homology"/>
<evidence type="ECO:0000256" key="1">
    <source>
        <dbReference type="ARBA" id="ARBA00004481"/>
    </source>
</evidence>
<feature type="compositionally biased region" description="Low complexity" evidence="9">
    <location>
        <begin position="358"/>
        <end position="372"/>
    </location>
</feature>
<feature type="region of interest" description="Disordered" evidence="9">
    <location>
        <begin position="155"/>
        <end position="493"/>
    </location>
</feature>
<dbReference type="STRING" id="1314777.A0A164XLF1"/>
<sequence length="537" mass="57120">MVAIPALPSDLRPLGPYLQRSAEVKQQDPVMSYWCKYYAVQLGLGVKSKDKDPERTKVLGTLLTELETARQELADNQIIGDTEASVAYIENYGLRVFANADSEDRRGVATKTTARKFLAAANFLELLKIFDKTDPENVEKIRYAKWKAAEISKAFREGRKPTPGPAGGSQSPDLTVSGSSTLVPPLSDASGSPPPSIVNSPGTKERRLSSSHSVSPPSGGIVAPPEHIQIAPSTPESSSRRLPPHFIDPKLTPRSPGVWSTVATPGLEDGPFVSDDSPLKGRTGVKDSFNEEDWSNAASYTTSRQNSYTRDSTVDPTVFGPSAGILPPLAPAPEHIDEHTVTLDNAPEAPRAKKVRWTPSVTGGSSVASSSPPESPTGGFSVSLPSVPEDTDRPSPPPRGVVIPHELSLPDSPPHSVVSSDPASLGGDGFSGARVPSPPKQQPGTFIPPVPPRFQYIPPSAPLAPPVYPQALGPSPAIQSPPPRQAEAAPTARPVELTHSLVAKIQKHCRFAISSLDYEDADQARKELRAALALLGE</sequence>
<feature type="compositionally biased region" description="Pro residues" evidence="9">
    <location>
        <begin position="436"/>
        <end position="452"/>
    </location>
</feature>
<evidence type="ECO:0000256" key="3">
    <source>
        <dbReference type="ARBA" id="ARBA00007895"/>
    </source>
</evidence>
<dbReference type="InterPro" id="IPR039431">
    <property type="entry name" value="Vta1/CALS_N"/>
</dbReference>
<dbReference type="Gene3D" id="1.25.40.270">
    <property type="entry name" value="Vacuolar protein sorting-associated protein vta1"/>
    <property type="match status" value="1"/>
</dbReference>
<evidence type="ECO:0000256" key="2">
    <source>
        <dbReference type="ARBA" id="ARBA00004496"/>
    </source>
</evidence>
<dbReference type="GO" id="GO:0010008">
    <property type="term" value="C:endosome membrane"/>
    <property type="evidence" value="ECO:0007669"/>
    <property type="project" value="UniProtKB-SubCell"/>
</dbReference>
<evidence type="ECO:0000256" key="4">
    <source>
        <dbReference type="ARBA" id="ARBA00022448"/>
    </source>
</evidence>
<keyword evidence="8" id="KW-0472">Membrane</keyword>
<comment type="similarity">
    <text evidence="3">Belongs to the VTA1 family.</text>
</comment>
<dbReference type="AlphaFoldDB" id="A0A164XLF1"/>
<reference evidence="12 13" key="1">
    <citation type="journal article" date="2016" name="Mol. Biol. Evol.">
        <title>Comparative Genomics of Early-Diverging Mushroom-Forming Fungi Provides Insights into the Origins of Lignocellulose Decay Capabilities.</title>
        <authorList>
            <person name="Nagy L.G."/>
            <person name="Riley R."/>
            <person name="Tritt A."/>
            <person name="Adam C."/>
            <person name="Daum C."/>
            <person name="Floudas D."/>
            <person name="Sun H."/>
            <person name="Yadav J.S."/>
            <person name="Pangilinan J."/>
            <person name="Larsson K.H."/>
            <person name="Matsuura K."/>
            <person name="Barry K."/>
            <person name="Labutti K."/>
            <person name="Kuo R."/>
            <person name="Ohm R.A."/>
            <person name="Bhattacharya S.S."/>
            <person name="Shirouzu T."/>
            <person name="Yoshinaga Y."/>
            <person name="Martin F.M."/>
            <person name="Grigoriev I.V."/>
            <person name="Hibbett D.S."/>
        </authorList>
    </citation>
    <scope>NUCLEOTIDE SEQUENCE [LARGE SCALE GENOMIC DNA]</scope>
    <source>
        <strain evidence="12 13">HHB9708</strain>
    </source>
</reference>